<evidence type="ECO:0000259" key="1">
    <source>
        <dbReference type="Pfam" id="PF01726"/>
    </source>
</evidence>
<dbReference type="RefSeq" id="WP_168148786.1">
    <property type="nucleotide sequence ID" value="NZ_JAAVXB010000008.1"/>
</dbReference>
<dbReference type="Pfam" id="PF01726">
    <property type="entry name" value="LexA_DNA_bind"/>
    <property type="match status" value="1"/>
</dbReference>
<reference evidence="2" key="1">
    <citation type="submission" date="2020-03" db="EMBL/GenBank/DDBJ databases">
        <title>Solimonas marina sp. nov., isolated from deep seawater of the Pacific Ocean.</title>
        <authorList>
            <person name="Liu X."/>
            <person name="Lai Q."/>
            <person name="Sun F."/>
            <person name="Gai Y."/>
            <person name="Li G."/>
            <person name="Shao Z."/>
        </authorList>
    </citation>
    <scope>NUCLEOTIDE SEQUENCE</scope>
    <source>
        <strain evidence="2">C16B3</strain>
    </source>
</reference>
<gene>
    <name evidence="2" type="ORF">G7Y82_14160</name>
</gene>
<feature type="domain" description="LexA repressor DNA-binding" evidence="1">
    <location>
        <begin position="2"/>
        <end position="63"/>
    </location>
</feature>
<sequence>MSLTIRQLQILGFIEDRIRESGDPPSAEELARHFGYADAMARDQLQRLARKGRLELPTAAARGMRLLGEVDGPRQFELPMFGQPPH</sequence>
<comment type="caution">
    <text evidence="2">The sequence shown here is derived from an EMBL/GenBank/DDBJ whole genome shotgun (WGS) entry which is preliminary data.</text>
</comment>
<proteinExistence type="predicted"/>
<dbReference type="InterPro" id="IPR036388">
    <property type="entry name" value="WH-like_DNA-bd_sf"/>
</dbReference>
<dbReference type="InterPro" id="IPR006199">
    <property type="entry name" value="LexA_DNA-bd_dom"/>
</dbReference>
<keyword evidence="3" id="KW-1185">Reference proteome</keyword>
<dbReference type="AlphaFoldDB" id="A0A969WBG4"/>
<dbReference type="SUPFAM" id="SSF46785">
    <property type="entry name" value="Winged helix' DNA-binding domain"/>
    <property type="match status" value="1"/>
</dbReference>
<accession>A0A969WBG4</accession>
<name>A0A969WBG4_9GAMM</name>
<dbReference type="GO" id="GO:0006508">
    <property type="term" value="P:proteolysis"/>
    <property type="evidence" value="ECO:0007669"/>
    <property type="project" value="InterPro"/>
</dbReference>
<dbReference type="Proteomes" id="UP000653472">
    <property type="component" value="Unassembled WGS sequence"/>
</dbReference>
<evidence type="ECO:0000313" key="2">
    <source>
        <dbReference type="EMBL" id="NKF23459.1"/>
    </source>
</evidence>
<protein>
    <recommendedName>
        <fullName evidence="1">LexA repressor DNA-binding domain-containing protein</fullName>
    </recommendedName>
</protein>
<dbReference type="EMBL" id="JAAVXB010000008">
    <property type="protein sequence ID" value="NKF23459.1"/>
    <property type="molecule type" value="Genomic_DNA"/>
</dbReference>
<evidence type="ECO:0000313" key="3">
    <source>
        <dbReference type="Proteomes" id="UP000653472"/>
    </source>
</evidence>
<dbReference type="InterPro" id="IPR036390">
    <property type="entry name" value="WH_DNA-bd_sf"/>
</dbReference>
<dbReference type="GO" id="GO:0004252">
    <property type="term" value="F:serine-type endopeptidase activity"/>
    <property type="evidence" value="ECO:0007669"/>
    <property type="project" value="InterPro"/>
</dbReference>
<dbReference type="Gene3D" id="1.10.10.10">
    <property type="entry name" value="Winged helix-like DNA-binding domain superfamily/Winged helix DNA-binding domain"/>
    <property type="match status" value="1"/>
</dbReference>
<organism evidence="2 3">
    <name type="scientific">Solimonas marina</name>
    <dbReference type="NCBI Taxonomy" id="2714601"/>
    <lineage>
        <taxon>Bacteria</taxon>
        <taxon>Pseudomonadati</taxon>
        <taxon>Pseudomonadota</taxon>
        <taxon>Gammaproteobacteria</taxon>
        <taxon>Nevskiales</taxon>
        <taxon>Nevskiaceae</taxon>
        <taxon>Solimonas</taxon>
    </lineage>
</organism>